<protein>
    <recommendedName>
        <fullName evidence="3">NF-kappa-B-activating protein C-terminal domain-containing protein</fullName>
    </recommendedName>
</protein>
<feature type="compositionally biased region" description="Acidic residues" evidence="2">
    <location>
        <begin position="229"/>
        <end position="239"/>
    </location>
</feature>
<evidence type="ECO:0000313" key="5">
    <source>
        <dbReference type="Proteomes" id="UP001279734"/>
    </source>
</evidence>
<dbReference type="GO" id="GO:0003682">
    <property type="term" value="F:chromatin binding"/>
    <property type="evidence" value="ECO:0007669"/>
    <property type="project" value="InterPro"/>
</dbReference>
<dbReference type="GO" id="GO:0010468">
    <property type="term" value="P:regulation of gene expression"/>
    <property type="evidence" value="ECO:0007669"/>
    <property type="project" value="TreeGrafter"/>
</dbReference>
<accession>A0AAD3TBR9</accession>
<feature type="domain" description="NF-kappa-B-activating protein C-terminal" evidence="3">
    <location>
        <begin position="431"/>
        <end position="522"/>
    </location>
</feature>
<feature type="region of interest" description="Disordered" evidence="2">
    <location>
        <begin position="1"/>
        <end position="101"/>
    </location>
</feature>
<evidence type="ECO:0000259" key="3">
    <source>
        <dbReference type="Pfam" id="PF06047"/>
    </source>
</evidence>
<dbReference type="GO" id="GO:0005634">
    <property type="term" value="C:nucleus"/>
    <property type="evidence" value="ECO:0007669"/>
    <property type="project" value="TreeGrafter"/>
</dbReference>
<feature type="compositionally biased region" description="Basic residues" evidence="2">
    <location>
        <begin position="301"/>
        <end position="312"/>
    </location>
</feature>
<gene>
    <name evidence="4" type="ORF">Nepgr_027649</name>
</gene>
<reference evidence="4" key="1">
    <citation type="submission" date="2023-05" db="EMBL/GenBank/DDBJ databases">
        <title>Nepenthes gracilis genome sequencing.</title>
        <authorList>
            <person name="Fukushima K."/>
        </authorList>
    </citation>
    <scope>NUCLEOTIDE SEQUENCE</scope>
    <source>
        <strain evidence="4">SING2019-196</strain>
    </source>
</reference>
<dbReference type="Proteomes" id="UP001279734">
    <property type="component" value="Unassembled WGS sequence"/>
</dbReference>
<feature type="compositionally biased region" description="Basic and acidic residues" evidence="2">
    <location>
        <begin position="322"/>
        <end position="338"/>
    </location>
</feature>
<dbReference type="Pfam" id="PF06047">
    <property type="entry name" value="Nkap_C"/>
    <property type="match status" value="1"/>
</dbReference>
<feature type="region of interest" description="Disordered" evidence="2">
    <location>
        <begin position="141"/>
        <end position="391"/>
    </location>
</feature>
<feature type="compositionally biased region" description="Basic and acidic residues" evidence="2">
    <location>
        <begin position="281"/>
        <end position="291"/>
    </location>
</feature>
<feature type="compositionally biased region" description="Basic residues" evidence="2">
    <location>
        <begin position="206"/>
        <end position="222"/>
    </location>
</feature>
<proteinExistence type="inferred from homology"/>
<comment type="caution">
    <text evidence="4">The sequence shown here is derived from an EMBL/GenBank/DDBJ whole genome shotgun (WGS) entry which is preliminary data.</text>
</comment>
<dbReference type="InterPro" id="IPR009269">
    <property type="entry name" value="NKAP_C"/>
</dbReference>
<dbReference type="AlphaFoldDB" id="A0AAD3TBR9"/>
<feature type="compositionally biased region" description="Basic residues" evidence="2">
    <location>
        <begin position="339"/>
        <end position="358"/>
    </location>
</feature>
<dbReference type="EMBL" id="BSYO01000030">
    <property type="protein sequence ID" value="GMH25806.1"/>
    <property type="molecule type" value="Genomic_DNA"/>
</dbReference>
<name>A0AAD3TBR9_NEPGR</name>
<feature type="compositionally biased region" description="Basic and acidic residues" evidence="2">
    <location>
        <begin position="374"/>
        <end position="391"/>
    </location>
</feature>
<feature type="compositionally biased region" description="Acidic residues" evidence="2">
    <location>
        <begin position="266"/>
        <end position="280"/>
    </location>
</feature>
<feature type="compositionally biased region" description="Basic residues" evidence="2">
    <location>
        <begin position="244"/>
        <end position="260"/>
    </location>
</feature>
<evidence type="ECO:0000256" key="1">
    <source>
        <dbReference type="ARBA" id="ARBA00009313"/>
    </source>
</evidence>
<dbReference type="PANTHER" id="PTHR13087:SF0">
    <property type="entry name" value="NFKB ACTIVATING PROTEIN LIKE"/>
    <property type="match status" value="1"/>
</dbReference>
<organism evidence="4 5">
    <name type="scientific">Nepenthes gracilis</name>
    <name type="common">Slender pitcher plant</name>
    <dbReference type="NCBI Taxonomy" id="150966"/>
    <lineage>
        <taxon>Eukaryota</taxon>
        <taxon>Viridiplantae</taxon>
        <taxon>Streptophyta</taxon>
        <taxon>Embryophyta</taxon>
        <taxon>Tracheophyta</taxon>
        <taxon>Spermatophyta</taxon>
        <taxon>Magnoliopsida</taxon>
        <taxon>eudicotyledons</taxon>
        <taxon>Gunneridae</taxon>
        <taxon>Pentapetalae</taxon>
        <taxon>Caryophyllales</taxon>
        <taxon>Nepenthaceae</taxon>
        <taxon>Nepenthes</taxon>
    </lineage>
</organism>
<feature type="compositionally biased region" description="Basic and acidic residues" evidence="2">
    <location>
        <begin position="159"/>
        <end position="205"/>
    </location>
</feature>
<keyword evidence="5" id="KW-1185">Reference proteome</keyword>
<dbReference type="PANTHER" id="PTHR13087">
    <property type="entry name" value="NF-KAPPA B ACTIVATING PROTEIN"/>
    <property type="match status" value="1"/>
</dbReference>
<evidence type="ECO:0000256" key="2">
    <source>
        <dbReference type="SAM" id="MobiDB-lite"/>
    </source>
</evidence>
<sequence length="549" mass="62768">MGRPSSKVEIPDHRHHTERRNGRCSPVSDDSGHRYRRRRSRSPSYGRYTPEMNHDLHRGSGPPDFANPEISRSRSPSFRKSRYDRGGNKGGSYLDRDGYRNGRISDEEADEEFRGLSFEERRRVKRQKLRKMLKNCIWDVTPSPPRYENDEFDNEDDDFFGKDAVTKENDQMIENDGKMVAKLISEKSGSESSRPESESESDYSRSRSKGKRTGKKNSRVRSRKSETQSDSEEESSSETDDSRSRRRTKNKSFTSRRRSRKSPDTESSEDDGDTETDEEEEHRTIRKESRSGSRRSNGGRSSRKKRRSRRKTRYTDSDEGETEKSATDESDVSVDRGKSEKRRRSSSSRSKRNKRKRQSGSISASEGENGDASDSAKDDIAMAKMDDAKKNEINPEVLKFKELIESQKKTTFSNEPAVGPMPLPKAEGHISYGGALRPGEGDAIAQYVQQGKRIPRRGEVGLSADEIQKFESLGYVMSGSRHQRMNAIRIRKENQVYSAEDKRALAMFNYEEKAKREAKRVMKLDLRIGLRLRTSDCLHPNGVSSTIPP</sequence>
<dbReference type="InterPro" id="IPR040466">
    <property type="entry name" value="NKAP"/>
</dbReference>
<comment type="similarity">
    <text evidence="1">Belongs to the NKAP family.</text>
</comment>
<evidence type="ECO:0000313" key="4">
    <source>
        <dbReference type="EMBL" id="GMH25806.1"/>
    </source>
</evidence>